<dbReference type="GO" id="GO:0009252">
    <property type="term" value="P:peptidoglycan biosynthetic process"/>
    <property type="evidence" value="ECO:0007669"/>
    <property type="project" value="UniProtKB-UniRule"/>
</dbReference>
<comment type="caution">
    <text evidence="1">Lacks conserved residue(s) required for the propagation of feature annotation.</text>
</comment>
<comment type="pathway">
    <text evidence="1">Cell wall biogenesis; peptidoglycan biosynthesis.</text>
</comment>
<proteinExistence type="inferred from homology"/>
<protein>
    <recommendedName>
        <fullName evidence="1">Lipid II flippase Amj</fullName>
    </recommendedName>
</protein>
<evidence type="ECO:0000313" key="3">
    <source>
        <dbReference type="Proteomes" id="UP000176938"/>
    </source>
</evidence>
<keyword evidence="1" id="KW-0472">Membrane</keyword>
<keyword evidence="1" id="KW-0812">Transmembrane</keyword>
<feature type="transmembrane region" description="Helical" evidence="1">
    <location>
        <begin position="232"/>
        <end position="256"/>
    </location>
</feature>
<keyword evidence="1" id="KW-1003">Cell membrane</keyword>
<dbReference type="GO" id="GO:0008360">
    <property type="term" value="P:regulation of cell shape"/>
    <property type="evidence" value="ECO:0007669"/>
    <property type="project" value="UniProtKB-KW"/>
</dbReference>
<keyword evidence="1" id="KW-0573">Peptidoglycan synthesis</keyword>
<reference evidence="2 3" key="1">
    <citation type="journal article" date="2016" name="Nat. Commun.">
        <title>Thousands of microbial genomes shed light on interconnected biogeochemical processes in an aquifer system.</title>
        <authorList>
            <person name="Anantharaman K."/>
            <person name="Brown C.T."/>
            <person name="Hug L.A."/>
            <person name="Sharon I."/>
            <person name="Castelle C.J."/>
            <person name="Probst A.J."/>
            <person name="Thomas B.C."/>
            <person name="Singh A."/>
            <person name="Wilkins M.J."/>
            <person name="Karaoz U."/>
            <person name="Brodie E.L."/>
            <person name="Williams K.H."/>
            <person name="Hubbard S.S."/>
            <person name="Banfield J.F."/>
        </authorList>
    </citation>
    <scope>NUCLEOTIDE SEQUENCE [LARGE SCALE GENOMIC DNA]</scope>
</reference>
<sequence length="272" mass="29480">MSPLIVVCFFTGLLHFAEASASCLRLAGIRTKQVATSLSFVNASLLVSRMSNMLQAPFLGGMVDTAILVGAVGVLTGNFRVVIFAAFIGNLMALFLAPTMVNIFTKAIRQFEQKPSVPRLLFSLLWPGNFWALLQCFKLPKISSLKEMSLEGIPKTFLVLNILVGSIYTIGVLASLLAGALIPEYRVTAVQLSAIVNGLATILFTLMVDPRAAHITDQAAQGKRSEKDVRTVVFYLLAGRVVGTLIISQLILLPAANYIQTVTLMVKGFFLR</sequence>
<gene>
    <name evidence="1" type="primary">amj</name>
    <name evidence="2" type="ORF">A3H38_00095</name>
</gene>
<evidence type="ECO:0000313" key="2">
    <source>
        <dbReference type="EMBL" id="OGC04423.1"/>
    </source>
</evidence>
<dbReference type="InterPro" id="IPR021260">
    <property type="entry name" value="Amj"/>
</dbReference>
<dbReference type="GO" id="GO:0071555">
    <property type="term" value="P:cell wall organization"/>
    <property type="evidence" value="ECO:0007669"/>
    <property type="project" value="UniProtKB-KW"/>
</dbReference>
<dbReference type="GO" id="GO:0005886">
    <property type="term" value="C:plasma membrane"/>
    <property type="evidence" value="ECO:0007669"/>
    <property type="project" value="UniProtKB-SubCell"/>
</dbReference>
<name>A0A1F4RA68_UNCSA</name>
<dbReference type="Pfam" id="PF10997">
    <property type="entry name" value="Amj"/>
    <property type="match status" value="1"/>
</dbReference>
<comment type="subcellular location">
    <subcellularLocation>
        <location evidence="1">Cell membrane</location>
        <topology evidence="1">Multi-pass membrane protein</topology>
    </subcellularLocation>
</comment>
<evidence type="ECO:0000256" key="1">
    <source>
        <dbReference type="HAMAP-Rule" id="MF_02077"/>
    </source>
</evidence>
<dbReference type="HAMAP" id="MF_02077">
    <property type="entry name" value="Amj_flippase"/>
    <property type="match status" value="1"/>
</dbReference>
<organism evidence="2 3">
    <name type="scientific">candidate division WOR-1 bacterium RIFCSPLOWO2_02_FULL_46_20</name>
    <dbReference type="NCBI Taxonomy" id="1802567"/>
    <lineage>
        <taxon>Bacteria</taxon>
        <taxon>Bacillati</taxon>
        <taxon>Saganbacteria</taxon>
    </lineage>
</organism>
<comment type="similarity">
    <text evidence="1">Belongs to the Amj family.</text>
</comment>
<feature type="transmembrane region" description="Helical" evidence="1">
    <location>
        <begin position="82"/>
        <end position="105"/>
    </location>
</feature>
<keyword evidence="1" id="KW-0813">Transport</keyword>
<dbReference type="Proteomes" id="UP000176938">
    <property type="component" value="Unassembled WGS sequence"/>
</dbReference>
<dbReference type="UniPathway" id="UPA00219"/>
<feature type="transmembrane region" description="Helical" evidence="1">
    <location>
        <begin position="188"/>
        <end position="208"/>
    </location>
</feature>
<dbReference type="AlphaFoldDB" id="A0A1F4RA68"/>
<comment type="function">
    <text evidence="1">Involved in peptidoglycan biosynthesis. Transports lipid-linked peptidoglycan precursors from the inner to the outer leaflet of the cytoplasmic membrane.</text>
</comment>
<dbReference type="EMBL" id="METP01000052">
    <property type="protein sequence ID" value="OGC04423.1"/>
    <property type="molecule type" value="Genomic_DNA"/>
</dbReference>
<dbReference type="GO" id="GO:0015648">
    <property type="term" value="F:lipid-linked peptidoglycan transporter activity"/>
    <property type="evidence" value="ECO:0007669"/>
    <property type="project" value="UniProtKB-UniRule"/>
</dbReference>
<keyword evidence="1" id="KW-1133">Transmembrane helix</keyword>
<keyword evidence="1" id="KW-0133">Cell shape</keyword>
<keyword evidence="1" id="KW-0961">Cell wall biogenesis/degradation</keyword>
<comment type="caution">
    <text evidence="2">The sequence shown here is derived from an EMBL/GenBank/DDBJ whole genome shotgun (WGS) entry which is preliminary data.</text>
</comment>
<accession>A0A1F4RA68</accession>
<feature type="transmembrane region" description="Helical" evidence="1">
    <location>
        <begin position="54"/>
        <end position="75"/>
    </location>
</feature>
<feature type="transmembrane region" description="Helical" evidence="1">
    <location>
        <begin position="158"/>
        <end position="182"/>
    </location>
</feature>